<dbReference type="Proteomes" id="UP000593577">
    <property type="component" value="Unassembled WGS sequence"/>
</dbReference>
<sequence>GILDGLLIFQKRGHDWVFIQSDNLEEGQWFLRHAPRENNQVVDGLAKMTFGNKEGLCMFDVSHSQN</sequence>
<dbReference type="AlphaFoldDB" id="A0A7J8YBF7"/>
<feature type="non-terminal residue" evidence="1">
    <location>
        <position position="66"/>
    </location>
</feature>
<organism evidence="1 2">
    <name type="scientific">Gossypium aridum</name>
    <name type="common">American cotton</name>
    <name type="synonym">Erioxylum aridum</name>
    <dbReference type="NCBI Taxonomy" id="34290"/>
    <lineage>
        <taxon>Eukaryota</taxon>
        <taxon>Viridiplantae</taxon>
        <taxon>Streptophyta</taxon>
        <taxon>Embryophyta</taxon>
        <taxon>Tracheophyta</taxon>
        <taxon>Spermatophyta</taxon>
        <taxon>Magnoliopsida</taxon>
        <taxon>eudicotyledons</taxon>
        <taxon>Gunneridae</taxon>
        <taxon>Pentapetalae</taxon>
        <taxon>rosids</taxon>
        <taxon>malvids</taxon>
        <taxon>Malvales</taxon>
        <taxon>Malvaceae</taxon>
        <taxon>Malvoideae</taxon>
        <taxon>Gossypium</taxon>
    </lineage>
</organism>
<reference evidence="1 2" key="1">
    <citation type="journal article" date="2019" name="Genome Biol. Evol.">
        <title>Insights into the evolution of the New World diploid cottons (Gossypium, subgenus Houzingenia) based on genome sequencing.</title>
        <authorList>
            <person name="Grover C.E."/>
            <person name="Arick M.A. 2nd"/>
            <person name="Thrash A."/>
            <person name="Conover J.L."/>
            <person name="Sanders W.S."/>
            <person name="Peterson D.G."/>
            <person name="Frelichowski J.E."/>
            <person name="Scheffler J.A."/>
            <person name="Scheffler B.E."/>
            <person name="Wendel J.F."/>
        </authorList>
    </citation>
    <scope>NUCLEOTIDE SEQUENCE [LARGE SCALE GENOMIC DNA]</scope>
    <source>
        <strain evidence="1">185</strain>
        <tissue evidence="1">Leaf</tissue>
    </source>
</reference>
<feature type="non-terminal residue" evidence="1">
    <location>
        <position position="1"/>
    </location>
</feature>
<proteinExistence type="predicted"/>
<comment type="caution">
    <text evidence="1">The sequence shown here is derived from an EMBL/GenBank/DDBJ whole genome shotgun (WGS) entry which is preliminary data.</text>
</comment>
<name>A0A7J8YBF7_GOSAI</name>
<gene>
    <name evidence="1" type="ORF">Goari_003397</name>
</gene>
<evidence type="ECO:0000313" key="1">
    <source>
        <dbReference type="EMBL" id="MBA0696877.1"/>
    </source>
</evidence>
<evidence type="ECO:0000313" key="2">
    <source>
        <dbReference type="Proteomes" id="UP000593577"/>
    </source>
</evidence>
<keyword evidence="2" id="KW-1185">Reference proteome</keyword>
<dbReference type="EMBL" id="JABFAA010000011">
    <property type="protein sequence ID" value="MBA0696877.1"/>
    <property type="molecule type" value="Genomic_DNA"/>
</dbReference>
<accession>A0A7J8YBF7</accession>
<protein>
    <recommendedName>
        <fullName evidence="3">RNase H type-1 domain-containing protein</fullName>
    </recommendedName>
</protein>
<evidence type="ECO:0008006" key="3">
    <source>
        <dbReference type="Google" id="ProtNLM"/>
    </source>
</evidence>